<feature type="site" description="L-lysine inhibitor binding" evidence="14">
    <location>
        <position position="81"/>
    </location>
</feature>
<dbReference type="InterPro" id="IPR020625">
    <property type="entry name" value="Schiff_base-form_aldolases_AS"/>
</dbReference>
<dbReference type="InterPro" id="IPR013785">
    <property type="entry name" value="Aldolase_TIM"/>
</dbReference>
<evidence type="ECO:0000256" key="2">
    <source>
        <dbReference type="ARBA" id="ARBA00005120"/>
    </source>
</evidence>
<comment type="catalytic activity">
    <reaction evidence="10 11">
        <text>L-aspartate 4-semialdehyde + pyruvate = (2S,4S)-4-hydroxy-2,3,4,5-tetrahydrodipicolinate + H2O + H(+)</text>
        <dbReference type="Rhea" id="RHEA:34171"/>
        <dbReference type="ChEBI" id="CHEBI:15361"/>
        <dbReference type="ChEBI" id="CHEBI:15377"/>
        <dbReference type="ChEBI" id="CHEBI:15378"/>
        <dbReference type="ChEBI" id="CHEBI:67139"/>
        <dbReference type="ChEBI" id="CHEBI:537519"/>
        <dbReference type="EC" id="4.3.3.7"/>
    </reaction>
</comment>
<gene>
    <name evidence="11 15" type="primary">dapA</name>
    <name evidence="15" type="ORF">MBORA_04690</name>
</gene>
<feature type="site" description="L-lysine inhibitor binding; via carbonyl oxygen" evidence="14">
    <location>
        <position position="50"/>
    </location>
</feature>
<evidence type="ECO:0000256" key="6">
    <source>
        <dbReference type="ARBA" id="ARBA00022915"/>
    </source>
</evidence>
<keyword evidence="8 11" id="KW-0456">Lyase</keyword>
<dbReference type="PANTHER" id="PTHR12128:SF66">
    <property type="entry name" value="4-HYDROXY-2-OXOGLUTARATE ALDOLASE, MITOCHONDRIAL"/>
    <property type="match status" value="1"/>
</dbReference>
<dbReference type="RefSeq" id="WP_042691296.1">
    <property type="nucleotide sequence ID" value="NZ_CABMAB010000002.1"/>
</dbReference>
<evidence type="ECO:0000256" key="12">
    <source>
        <dbReference type="PIRSR" id="PIRSR001365-1"/>
    </source>
</evidence>
<comment type="caution">
    <text evidence="11">Was originally thought to be a dihydrodipicolinate synthase (DHDPS), catalyzing the condensation of (S)-aspartate-beta-semialdehyde [(S)-ASA] and pyruvate to dihydrodipicolinate (DHDP). However, it was shown in E.coli that the product of the enzymatic reaction is not dihydrodipicolinate but in fact (4S)-4-hydroxy-2,3,4,5-tetrahydro-(2S)-dipicolinic acid (HTPA), and that the consecutive dehydration reaction leading to DHDP is not spontaneous but catalyzed by DapB.</text>
</comment>
<dbReference type="Proteomes" id="UP000077428">
    <property type="component" value="Unassembled WGS sequence"/>
</dbReference>
<keyword evidence="4 11" id="KW-0963">Cytoplasm</keyword>
<dbReference type="InterPro" id="IPR002220">
    <property type="entry name" value="DapA-like"/>
</dbReference>
<dbReference type="OrthoDB" id="33636at2157"/>
<feature type="active site" description="Proton donor/acceptor" evidence="11 12">
    <location>
        <position position="134"/>
    </location>
</feature>
<organism evidence="15 16">
    <name type="scientific">Methanobrevibacter oralis</name>
    <dbReference type="NCBI Taxonomy" id="66851"/>
    <lineage>
        <taxon>Archaea</taxon>
        <taxon>Methanobacteriati</taxon>
        <taxon>Methanobacteriota</taxon>
        <taxon>Methanomada group</taxon>
        <taxon>Methanobacteria</taxon>
        <taxon>Methanobacteriales</taxon>
        <taxon>Methanobacteriaceae</taxon>
        <taxon>Methanobrevibacter</taxon>
    </lineage>
</organism>
<dbReference type="Gene3D" id="3.20.20.70">
    <property type="entry name" value="Aldolase class I"/>
    <property type="match status" value="1"/>
</dbReference>
<feature type="site" description="Part of a proton relay during catalysis" evidence="11 14">
    <location>
        <position position="108"/>
    </location>
</feature>
<dbReference type="PRINTS" id="PR00146">
    <property type="entry name" value="DHPICSNTHASE"/>
</dbReference>
<dbReference type="GO" id="GO:0009089">
    <property type="term" value="P:lysine biosynthetic process via diaminopimelate"/>
    <property type="evidence" value="ECO:0007669"/>
    <property type="project" value="UniProtKB-UniRule"/>
</dbReference>
<evidence type="ECO:0000256" key="9">
    <source>
        <dbReference type="ARBA" id="ARBA00023270"/>
    </source>
</evidence>
<dbReference type="GO" id="GO:0008675">
    <property type="term" value="F:2-dehydro-3-deoxy-phosphogluconate aldolase activity"/>
    <property type="evidence" value="ECO:0007669"/>
    <property type="project" value="UniProtKB-ARBA"/>
</dbReference>
<feature type="active site" description="Schiff-base intermediate with substrate" evidence="11 12">
    <location>
        <position position="162"/>
    </location>
</feature>
<sequence length="297" mass="32425">MNFEGTYVAMVTPFTSDKQIDEEGFRSNINFLIDNGVNGLLAAGTTGESATLTHDEHHKIIEILVDEVDGRVETLAGAGSNSTDEAVSLIKFSGDVGADAALVITPYYNKPQQHALIEHYRTLSEYSEIPIIAYNVPSRTGVNMDVETIVEIAKIDNMEAIKEASGSVSKVSEIYGSLLNEGLEEDFNILSGEDGLTLPLMSLGATGVISASANVDPKRMVLMVDSMLNDNYTRAQELHYEMMDLIKALFIETNPVPAKTAMNLMNLPSGPLRRPLIDMKENNLEVLKKALKESNLI</sequence>
<feature type="binding site" evidence="11 13">
    <location>
        <position position="209"/>
    </location>
    <ligand>
        <name>pyruvate</name>
        <dbReference type="ChEBI" id="CHEBI:15361"/>
    </ligand>
</feature>
<accession>A0A166BMJ6</accession>
<comment type="similarity">
    <text evidence="11">Belongs to the DapA family.</text>
</comment>
<feature type="site" description="Part of a proton relay during catalysis" evidence="11 14">
    <location>
        <position position="45"/>
    </location>
</feature>
<feature type="site" description="Part of a proton relay during catalysis" evidence="14">
    <location>
        <position position="107"/>
    </location>
</feature>
<feature type="binding site" evidence="11 13">
    <location>
        <position position="46"/>
    </location>
    <ligand>
        <name>pyruvate</name>
        <dbReference type="ChEBI" id="CHEBI:15361"/>
    </ligand>
</feature>
<comment type="caution">
    <text evidence="15">The sequence shown here is derived from an EMBL/GenBank/DDBJ whole genome shotgun (WGS) entry which is preliminary data.</text>
</comment>
<dbReference type="AlphaFoldDB" id="A0A166BMJ6"/>
<dbReference type="EMBL" id="LWMU01000048">
    <property type="protein sequence ID" value="KZX13561.1"/>
    <property type="molecule type" value="Genomic_DNA"/>
</dbReference>
<dbReference type="InterPro" id="IPR020624">
    <property type="entry name" value="Schiff_base-form_aldolases_CS"/>
</dbReference>
<evidence type="ECO:0000256" key="11">
    <source>
        <dbReference type="HAMAP-Rule" id="MF_00418"/>
    </source>
</evidence>
<keyword evidence="7 11" id="KW-0457">Lysine biosynthesis</keyword>
<protein>
    <recommendedName>
        <fullName evidence="3 11">4-hydroxy-tetrahydrodipicolinate synthase</fullName>
        <shortName evidence="11">HTPA synthase</shortName>
        <ecNumber evidence="3 11">4.3.3.7</ecNumber>
    </recommendedName>
</protein>
<dbReference type="SUPFAM" id="SSF51569">
    <property type="entry name" value="Aldolase"/>
    <property type="match status" value="1"/>
</dbReference>
<evidence type="ECO:0000256" key="8">
    <source>
        <dbReference type="ARBA" id="ARBA00023239"/>
    </source>
</evidence>
<comment type="pathway">
    <text evidence="2 11">Amino-acid biosynthesis; L-lysine biosynthesis via DAP pathway; (S)-tetrahydrodipicolinate from L-aspartate: step 3/4.</text>
</comment>
<dbReference type="PROSITE" id="PS00666">
    <property type="entry name" value="DHDPS_2"/>
    <property type="match status" value="1"/>
</dbReference>
<evidence type="ECO:0000256" key="7">
    <source>
        <dbReference type="ARBA" id="ARBA00023154"/>
    </source>
</evidence>
<evidence type="ECO:0000256" key="14">
    <source>
        <dbReference type="PIRSR" id="PIRSR001365-3"/>
    </source>
</evidence>
<dbReference type="InterPro" id="IPR005263">
    <property type="entry name" value="DapA"/>
</dbReference>
<evidence type="ECO:0000256" key="13">
    <source>
        <dbReference type="PIRSR" id="PIRSR001365-2"/>
    </source>
</evidence>
<keyword evidence="6 11" id="KW-0220">Diaminopimelate biosynthesis</keyword>
<dbReference type="STRING" id="66851.MBORA_04690"/>
<feature type="site" description="L-lysine inhibitor binding" evidence="14">
    <location>
        <position position="85"/>
    </location>
</feature>
<evidence type="ECO:0000313" key="16">
    <source>
        <dbReference type="Proteomes" id="UP000077428"/>
    </source>
</evidence>
<dbReference type="Pfam" id="PF00701">
    <property type="entry name" value="DHDPS"/>
    <property type="match status" value="1"/>
</dbReference>
<reference evidence="16" key="1">
    <citation type="journal article" date="2016" name="Genome Announc.">
        <title>Draft Genome Sequences of Methanobrevibacter curvatus DSM11111, Methanobrevibacter cuticularis DSM11139, Methanobrevibacter filiformis DSM11501, and Methanobrevibacter oralis DSM7256.</title>
        <authorList>
            <person name="Poehlein A."/>
            <person name="Seedorf H."/>
        </authorList>
    </citation>
    <scope>NUCLEOTIDE SEQUENCE [LARGE SCALE GENOMIC DNA]</scope>
    <source>
        <strain evidence="16">DSM 7256 / JCM 30027 / ZR</strain>
    </source>
</reference>
<dbReference type="SMART" id="SM01130">
    <property type="entry name" value="DHDPS"/>
    <property type="match status" value="1"/>
</dbReference>
<dbReference type="PATRIC" id="fig|66851.6.peg.534"/>
<evidence type="ECO:0000313" key="15">
    <source>
        <dbReference type="EMBL" id="KZX13561.1"/>
    </source>
</evidence>
<dbReference type="EC" id="4.3.3.7" evidence="3 11"/>
<dbReference type="PROSITE" id="PS00665">
    <property type="entry name" value="DHDPS_1"/>
    <property type="match status" value="1"/>
</dbReference>
<dbReference type="CDD" id="cd00950">
    <property type="entry name" value="DHDPS"/>
    <property type="match status" value="1"/>
</dbReference>
<keyword evidence="5 11" id="KW-0028">Amino-acid biosynthesis</keyword>
<evidence type="ECO:0000256" key="3">
    <source>
        <dbReference type="ARBA" id="ARBA00012086"/>
    </source>
</evidence>
<dbReference type="GO" id="GO:0005737">
    <property type="term" value="C:cytoplasm"/>
    <property type="evidence" value="ECO:0007669"/>
    <property type="project" value="UniProtKB-SubCell"/>
</dbReference>
<keyword evidence="16" id="KW-1185">Reference proteome</keyword>
<comment type="subunit">
    <text evidence="11">Homotetramer; dimer of dimers.</text>
</comment>
<comment type="subcellular location">
    <subcellularLocation>
        <location evidence="11">Cytoplasm</location>
    </subcellularLocation>
</comment>
<name>A0A166BMJ6_METOA</name>
<evidence type="ECO:0000256" key="5">
    <source>
        <dbReference type="ARBA" id="ARBA00022605"/>
    </source>
</evidence>
<dbReference type="UniPathway" id="UPA00034">
    <property type="reaction ID" value="UER00017"/>
</dbReference>
<evidence type="ECO:0000256" key="10">
    <source>
        <dbReference type="ARBA" id="ARBA00047836"/>
    </source>
</evidence>
<dbReference type="HAMAP" id="MF_00418">
    <property type="entry name" value="DapA"/>
    <property type="match status" value="1"/>
</dbReference>
<keyword evidence="9 11" id="KW-0704">Schiff base</keyword>
<proteinExistence type="inferred from homology"/>
<dbReference type="NCBIfam" id="TIGR00674">
    <property type="entry name" value="dapA"/>
    <property type="match status" value="1"/>
</dbReference>
<dbReference type="PANTHER" id="PTHR12128">
    <property type="entry name" value="DIHYDRODIPICOLINATE SYNTHASE"/>
    <property type="match status" value="1"/>
</dbReference>
<dbReference type="PIRSF" id="PIRSF001365">
    <property type="entry name" value="DHDPS"/>
    <property type="match status" value="1"/>
</dbReference>
<evidence type="ECO:0000256" key="4">
    <source>
        <dbReference type="ARBA" id="ARBA00022490"/>
    </source>
</evidence>
<dbReference type="GO" id="GO:0008840">
    <property type="term" value="F:4-hydroxy-tetrahydrodipicolinate synthase activity"/>
    <property type="evidence" value="ECO:0007669"/>
    <property type="project" value="UniProtKB-UniRule"/>
</dbReference>
<comment type="function">
    <text evidence="1 11">Catalyzes the condensation of (S)-aspartate-beta-semialdehyde [(S)-ASA] and pyruvate to 4-hydroxy-tetrahydrodipicolinate (HTPA).</text>
</comment>
<dbReference type="GO" id="GO:0019877">
    <property type="term" value="P:diaminopimelate biosynthetic process"/>
    <property type="evidence" value="ECO:0007669"/>
    <property type="project" value="UniProtKB-UniRule"/>
</dbReference>
<evidence type="ECO:0000256" key="1">
    <source>
        <dbReference type="ARBA" id="ARBA00003294"/>
    </source>
</evidence>